<feature type="coiled-coil region" evidence="1">
    <location>
        <begin position="79"/>
        <end position="106"/>
    </location>
</feature>
<reference evidence="2 3" key="1">
    <citation type="journal article" date="2019" name="PLoS Biol.">
        <title>Sex chromosomes control vertical transmission of feminizing Wolbachia symbionts in an isopod.</title>
        <authorList>
            <person name="Becking T."/>
            <person name="Chebbi M.A."/>
            <person name="Giraud I."/>
            <person name="Moumen B."/>
            <person name="Laverre T."/>
            <person name="Caubet Y."/>
            <person name="Peccoud J."/>
            <person name="Gilbert C."/>
            <person name="Cordaux R."/>
        </authorList>
    </citation>
    <scope>NUCLEOTIDE SEQUENCE [LARGE SCALE GENOMIC DNA]</scope>
    <source>
        <strain evidence="2">ANa2</strain>
        <tissue evidence="2">Whole body excluding digestive tract and cuticle</tissue>
    </source>
</reference>
<accession>A0A5N5TPR5</accession>
<proteinExistence type="predicted"/>
<keyword evidence="3" id="KW-1185">Reference proteome</keyword>
<evidence type="ECO:0000256" key="1">
    <source>
        <dbReference type="SAM" id="Coils"/>
    </source>
</evidence>
<comment type="caution">
    <text evidence="2">The sequence shown here is derived from an EMBL/GenBank/DDBJ whole genome shotgun (WGS) entry which is preliminary data.</text>
</comment>
<dbReference type="AlphaFoldDB" id="A0A5N5TPR5"/>
<keyword evidence="1" id="KW-0175">Coiled coil</keyword>
<dbReference type="OrthoDB" id="49395at2759"/>
<dbReference type="EMBL" id="SEYY01000032">
    <property type="protein sequence ID" value="KAB7508165.1"/>
    <property type="molecule type" value="Genomic_DNA"/>
</dbReference>
<dbReference type="Proteomes" id="UP000326759">
    <property type="component" value="Unassembled WGS sequence"/>
</dbReference>
<gene>
    <name evidence="2" type="ORF">Anas_03131</name>
</gene>
<protein>
    <submittedName>
        <fullName evidence="2">Uncharacterized protein</fullName>
    </submittedName>
</protein>
<evidence type="ECO:0000313" key="3">
    <source>
        <dbReference type="Proteomes" id="UP000326759"/>
    </source>
</evidence>
<sequence length="116" mass="13182">MKSLNSYTKKNTVEKQTVIQIGLMIVVNLYQYHNLLRHIEAIMRMEEGIQASIMNAIRDLMVNPEPSSPQGIPDFPPQINSLQDQLEAISLAKEGLERRCNELDLQGLQIFLSSTK</sequence>
<evidence type="ECO:0000313" key="2">
    <source>
        <dbReference type="EMBL" id="KAB7508165.1"/>
    </source>
</evidence>
<organism evidence="2 3">
    <name type="scientific">Armadillidium nasatum</name>
    <dbReference type="NCBI Taxonomy" id="96803"/>
    <lineage>
        <taxon>Eukaryota</taxon>
        <taxon>Metazoa</taxon>
        <taxon>Ecdysozoa</taxon>
        <taxon>Arthropoda</taxon>
        <taxon>Crustacea</taxon>
        <taxon>Multicrustacea</taxon>
        <taxon>Malacostraca</taxon>
        <taxon>Eumalacostraca</taxon>
        <taxon>Peracarida</taxon>
        <taxon>Isopoda</taxon>
        <taxon>Oniscidea</taxon>
        <taxon>Crinocheta</taxon>
        <taxon>Armadillidiidae</taxon>
        <taxon>Armadillidium</taxon>
    </lineage>
</organism>
<name>A0A5N5TPR5_9CRUS</name>